<dbReference type="RefSeq" id="WP_175595842.1">
    <property type="nucleotide sequence ID" value="NZ_JABWGN010000033.1"/>
</dbReference>
<dbReference type="SUPFAM" id="SSF142906">
    <property type="entry name" value="YjbR-like"/>
    <property type="match status" value="1"/>
</dbReference>
<keyword evidence="2" id="KW-1185">Reference proteome</keyword>
<dbReference type="InterPro" id="IPR038056">
    <property type="entry name" value="YjbR-like_sf"/>
</dbReference>
<proteinExistence type="predicted"/>
<evidence type="ECO:0000313" key="1">
    <source>
        <dbReference type="EMBL" id="NUW38408.1"/>
    </source>
</evidence>
<organism evidence="1 2">
    <name type="scientific">Nonomuraea montanisoli</name>
    <dbReference type="NCBI Taxonomy" id="2741721"/>
    <lineage>
        <taxon>Bacteria</taxon>
        <taxon>Bacillati</taxon>
        <taxon>Actinomycetota</taxon>
        <taxon>Actinomycetes</taxon>
        <taxon>Streptosporangiales</taxon>
        <taxon>Streptosporangiaceae</taxon>
        <taxon>Nonomuraea</taxon>
    </lineage>
</organism>
<name>A0A7Y6IIN5_9ACTN</name>
<dbReference type="InterPro" id="IPR058532">
    <property type="entry name" value="YjbR/MT2646/Rv2570-like"/>
</dbReference>
<sequence>MVTVEDVRRVAAPLPRSSEHLIRDRVKFRVGSIVYLAFSRDETVMGFAFPKEERAALVAAEPHKFLMPDERDLRYNWVQVRMAALDLDEMRELVVEAWRMVVPKKVYAAHTAGIR</sequence>
<dbReference type="Pfam" id="PF04237">
    <property type="entry name" value="YjbR"/>
    <property type="match status" value="1"/>
</dbReference>
<gene>
    <name evidence="1" type="ORF">HTZ77_44490</name>
</gene>
<reference evidence="1 2" key="1">
    <citation type="submission" date="2020-06" db="EMBL/GenBank/DDBJ databases">
        <title>Nonomuraea sp. SMC257, a novel actinomycete isolated from soil.</title>
        <authorList>
            <person name="Chanama M."/>
        </authorList>
    </citation>
    <scope>NUCLEOTIDE SEQUENCE [LARGE SCALE GENOMIC DNA]</scope>
    <source>
        <strain evidence="1 2">SMC257</strain>
    </source>
</reference>
<dbReference type="AlphaFoldDB" id="A0A7Y6IIN5"/>
<evidence type="ECO:0000313" key="2">
    <source>
        <dbReference type="Proteomes" id="UP000586042"/>
    </source>
</evidence>
<keyword evidence="1" id="KW-0238">DNA-binding</keyword>
<dbReference type="Proteomes" id="UP000586042">
    <property type="component" value="Unassembled WGS sequence"/>
</dbReference>
<protein>
    <submittedName>
        <fullName evidence="1">MmcQ/YjbR family DNA-binding protein</fullName>
    </submittedName>
</protein>
<dbReference type="EMBL" id="JABWGN010000033">
    <property type="protein sequence ID" value="NUW38408.1"/>
    <property type="molecule type" value="Genomic_DNA"/>
</dbReference>
<dbReference type="GO" id="GO:0003677">
    <property type="term" value="F:DNA binding"/>
    <property type="evidence" value="ECO:0007669"/>
    <property type="project" value="UniProtKB-KW"/>
</dbReference>
<comment type="caution">
    <text evidence="1">The sequence shown here is derived from an EMBL/GenBank/DDBJ whole genome shotgun (WGS) entry which is preliminary data.</text>
</comment>
<accession>A0A7Y6IIN5</accession>